<dbReference type="AlphaFoldDB" id="A0A6C0JQD3"/>
<proteinExistence type="predicted"/>
<dbReference type="EMBL" id="MN740427">
    <property type="protein sequence ID" value="QHU05924.1"/>
    <property type="molecule type" value="Genomic_DNA"/>
</dbReference>
<protein>
    <submittedName>
        <fullName evidence="1">Uncharacterized protein</fullName>
    </submittedName>
</protein>
<accession>A0A6C0JQD3</accession>
<reference evidence="1" key="1">
    <citation type="journal article" date="2020" name="Nature">
        <title>Giant virus diversity and host interactions through global metagenomics.</title>
        <authorList>
            <person name="Schulz F."/>
            <person name="Roux S."/>
            <person name="Paez-Espino D."/>
            <person name="Jungbluth S."/>
            <person name="Walsh D.A."/>
            <person name="Denef V.J."/>
            <person name="McMahon K.D."/>
            <person name="Konstantinidis K.T."/>
            <person name="Eloe-Fadrosh E.A."/>
            <person name="Kyrpides N.C."/>
            <person name="Woyke T."/>
        </authorList>
    </citation>
    <scope>NUCLEOTIDE SEQUENCE</scope>
    <source>
        <strain evidence="1">GVMAG-M-3300027736-24</strain>
    </source>
</reference>
<sequence length="122" mass="13230">MIFYKNMLISTILSVILLLGLVAYMISSSNNVQIFPATISECPDYYDLNSSNMCVANTNVWNTTDMVSNCSTINFNSGTRWSTGVSYSTPGKGKGSGICAKKQKANSCRISWDGITNNTGIC</sequence>
<evidence type="ECO:0000313" key="1">
    <source>
        <dbReference type="EMBL" id="QHU05924.1"/>
    </source>
</evidence>
<name>A0A6C0JQD3_9ZZZZ</name>
<organism evidence="1">
    <name type="scientific">viral metagenome</name>
    <dbReference type="NCBI Taxonomy" id="1070528"/>
    <lineage>
        <taxon>unclassified sequences</taxon>
        <taxon>metagenomes</taxon>
        <taxon>organismal metagenomes</taxon>
    </lineage>
</organism>